<dbReference type="SUPFAM" id="SSF48452">
    <property type="entry name" value="TPR-like"/>
    <property type="match status" value="1"/>
</dbReference>
<comment type="caution">
    <text evidence="1">The sequence shown here is derived from an EMBL/GenBank/DDBJ whole genome shotgun (WGS) entry which is preliminary data.</text>
</comment>
<dbReference type="PANTHER" id="PTHR46512:SF10">
    <property type="entry name" value="FK506-BINDING PROTEIN-LIKE"/>
    <property type="match status" value="1"/>
</dbReference>
<name>A0A4C1WH40_EUMVA</name>
<organism evidence="1 2">
    <name type="scientific">Eumeta variegata</name>
    <name type="common">Bagworm moth</name>
    <name type="synonym">Eumeta japonica</name>
    <dbReference type="NCBI Taxonomy" id="151549"/>
    <lineage>
        <taxon>Eukaryota</taxon>
        <taxon>Metazoa</taxon>
        <taxon>Ecdysozoa</taxon>
        <taxon>Arthropoda</taxon>
        <taxon>Hexapoda</taxon>
        <taxon>Insecta</taxon>
        <taxon>Pterygota</taxon>
        <taxon>Neoptera</taxon>
        <taxon>Endopterygota</taxon>
        <taxon>Lepidoptera</taxon>
        <taxon>Glossata</taxon>
        <taxon>Ditrysia</taxon>
        <taxon>Tineoidea</taxon>
        <taxon>Psychidae</taxon>
        <taxon>Oiketicinae</taxon>
        <taxon>Eumeta</taxon>
    </lineage>
</organism>
<dbReference type="InterPro" id="IPR011990">
    <property type="entry name" value="TPR-like_helical_dom_sf"/>
</dbReference>
<reference evidence="1 2" key="1">
    <citation type="journal article" date="2019" name="Commun. Biol.">
        <title>The bagworm genome reveals a unique fibroin gene that provides high tensile strength.</title>
        <authorList>
            <person name="Kono N."/>
            <person name="Nakamura H."/>
            <person name="Ohtoshi R."/>
            <person name="Tomita M."/>
            <person name="Numata K."/>
            <person name="Arakawa K."/>
        </authorList>
    </citation>
    <scope>NUCLEOTIDE SEQUENCE [LARGE SCALE GENOMIC DNA]</scope>
</reference>
<dbReference type="OrthoDB" id="10063846at2759"/>
<protein>
    <submittedName>
        <fullName evidence="1">General transcription factor II-I repeat domain-containing protein 2B</fullName>
    </submittedName>
</protein>
<dbReference type="EMBL" id="BGZK01000553">
    <property type="protein sequence ID" value="GBP49832.1"/>
    <property type="molecule type" value="Genomic_DNA"/>
</dbReference>
<dbReference type="Proteomes" id="UP000299102">
    <property type="component" value="Unassembled WGS sequence"/>
</dbReference>
<dbReference type="SMART" id="SM00028">
    <property type="entry name" value="TPR"/>
    <property type="match status" value="2"/>
</dbReference>
<gene>
    <name evidence="1" type="primary">GTF2IRD2B</name>
    <name evidence="1" type="ORF">EVAR_83781_1</name>
</gene>
<accession>A0A4C1WH40</accession>
<evidence type="ECO:0000313" key="1">
    <source>
        <dbReference type="EMBL" id="GBP49832.1"/>
    </source>
</evidence>
<dbReference type="InterPro" id="IPR050754">
    <property type="entry name" value="FKBP4/5/8-like"/>
</dbReference>
<dbReference type="PANTHER" id="PTHR46512">
    <property type="entry name" value="PEPTIDYLPROLYL ISOMERASE"/>
    <property type="match status" value="1"/>
</dbReference>
<evidence type="ECO:0000313" key="2">
    <source>
        <dbReference type="Proteomes" id="UP000299102"/>
    </source>
</evidence>
<keyword evidence="2" id="KW-1185">Reference proteome</keyword>
<proteinExistence type="predicted"/>
<dbReference type="AlphaFoldDB" id="A0A4C1WH40"/>
<dbReference type="InterPro" id="IPR019734">
    <property type="entry name" value="TPR_rpt"/>
</dbReference>
<sequence length="196" mass="22781">MMANDLKTTLTDRMAGFESFYIALDESIDLSDTAQLAIFIRGVDKEFTVTEELLALQLLQERTSLMKFKRYVRMYDTKKVKIIIIKEDRTQDKRKHTYAKLYNNMAHCQLEARCWEEAAWLAARALALQPRDAKALYRRGAARAALGLHEDAWADLQAALRERPDYTAARRARDALEPTIRRINRDYTSLVKKMFS</sequence>
<dbReference type="Gene3D" id="1.25.40.10">
    <property type="entry name" value="Tetratricopeptide repeat domain"/>
    <property type="match status" value="1"/>
</dbReference>